<dbReference type="Proteomes" id="UP001652661">
    <property type="component" value="Chromosome 2L"/>
</dbReference>
<feature type="transmembrane region" description="Helical" evidence="1">
    <location>
        <begin position="166"/>
        <end position="187"/>
    </location>
</feature>
<keyword evidence="1" id="KW-0472">Membrane</keyword>
<organism evidence="2 3">
    <name type="scientific">Drosophila kikkawai</name>
    <name type="common">Fruit fly</name>
    <dbReference type="NCBI Taxonomy" id="30033"/>
    <lineage>
        <taxon>Eukaryota</taxon>
        <taxon>Metazoa</taxon>
        <taxon>Ecdysozoa</taxon>
        <taxon>Arthropoda</taxon>
        <taxon>Hexapoda</taxon>
        <taxon>Insecta</taxon>
        <taxon>Pterygota</taxon>
        <taxon>Neoptera</taxon>
        <taxon>Endopterygota</taxon>
        <taxon>Diptera</taxon>
        <taxon>Brachycera</taxon>
        <taxon>Muscomorpha</taxon>
        <taxon>Ephydroidea</taxon>
        <taxon>Drosophilidae</taxon>
        <taxon>Drosophila</taxon>
        <taxon>Sophophora</taxon>
    </lineage>
</organism>
<dbReference type="AlphaFoldDB" id="A0A6P4ISB7"/>
<evidence type="ECO:0000313" key="2">
    <source>
        <dbReference type="Proteomes" id="UP001652661"/>
    </source>
</evidence>
<feature type="transmembrane region" description="Helical" evidence="1">
    <location>
        <begin position="110"/>
        <end position="130"/>
    </location>
</feature>
<feature type="transmembrane region" description="Helical" evidence="1">
    <location>
        <begin position="199"/>
        <end position="219"/>
    </location>
</feature>
<accession>A0A6P4ISB7</accession>
<keyword evidence="2" id="KW-1185">Reference proteome</keyword>
<feature type="transmembrane region" description="Helical" evidence="1">
    <location>
        <begin position="21"/>
        <end position="40"/>
    </location>
</feature>
<keyword evidence="1" id="KW-0812">Transmembrane</keyword>
<gene>
    <name evidence="3" type="primary">Grl36a</name>
</gene>
<protein>
    <submittedName>
        <fullName evidence="3">Gustatory receptor-like 36a</fullName>
    </submittedName>
</protein>
<name>A0A6P4ISB7_DROKI</name>
<evidence type="ECO:0000256" key="1">
    <source>
        <dbReference type="SAM" id="Phobius"/>
    </source>
</evidence>
<reference evidence="3" key="2">
    <citation type="submission" date="2025-08" db="UniProtKB">
        <authorList>
            <consortium name="RefSeq"/>
        </authorList>
    </citation>
    <scope>IDENTIFICATION</scope>
    <source>
        <strain evidence="3">14028-0561.14</strain>
        <tissue evidence="3">Whole fly</tissue>
    </source>
</reference>
<dbReference type="OrthoDB" id="7851226at2759"/>
<proteinExistence type="predicted"/>
<sequence length="416" mass="48233">MPEEKYGSTRRASCGKWRSRLLRWSVLGIGWSTYIVYRSFVVGQIKYDALTGKMIIRPRNMWIKRIALVLKISAMCVDNFGLVYLTIACFPLLFISSGDLNHPKRLFEDLVEAVIFQIAFWNIGRLYYWLRSLSWNRSLVLSVNEVICVMSLIEETFGPLPIDGPVLLIIFVVQFDLTVLQIAEYLYGKMFVLALHTILLALFYNAYIAYQLLLLSWMATFNRFSKGYHQKGTPTWQERQQLQHLFCLYSRVSNGHQNIMVLWLPVATMLFSNIVVLVAHWSIVIYCVLFIDSMNAVEKWQDFLREQLGGSLTPLLRILLIGLCNDRLAKLERFLSLQLLFIDLRYSGCPEVRKGKDLEQTCFDIQLRAQPIRNQIMSMQHVCGCPFVLEFFFCTFLNALNCVQYAVANGINIKNF</sequence>
<keyword evidence="1" id="KW-1133">Transmembrane helix</keyword>
<dbReference type="RefSeq" id="XP_017025368.1">
    <property type="nucleotide sequence ID" value="XM_017169879.2"/>
</dbReference>
<reference evidence="2" key="1">
    <citation type="submission" date="2025-05" db="UniProtKB">
        <authorList>
            <consortium name="RefSeq"/>
        </authorList>
    </citation>
    <scope>NUCLEOTIDE SEQUENCE [LARGE SCALE GENOMIC DNA]</scope>
    <source>
        <strain evidence="2">14028-0561.14</strain>
    </source>
</reference>
<evidence type="ECO:0000313" key="3">
    <source>
        <dbReference type="RefSeq" id="XP_017025368.1"/>
    </source>
</evidence>
<feature type="transmembrane region" description="Helical" evidence="1">
    <location>
        <begin position="270"/>
        <end position="291"/>
    </location>
</feature>
<feature type="transmembrane region" description="Helical" evidence="1">
    <location>
        <begin position="80"/>
        <end position="98"/>
    </location>
</feature>